<evidence type="ECO:0000313" key="3">
    <source>
        <dbReference type="EMBL" id="OGG79154.1"/>
    </source>
</evidence>
<feature type="signal peptide" evidence="2">
    <location>
        <begin position="1"/>
        <end position="22"/>
    </location>
</feature>
<gene>
    <name evidence="3" type="ORF">A3J11_00205</name>
</gene>
<evidence type="ECO:0000256" key="1">
    <source>
        <dbReference type="SAM" id="Phobius"/>
    </source>
</evidence>
<organism evidence="3 4">
    <name type="scientific">Candidatus Kaiserbacteria bacterium RIFCSPLOWO2_02_FULL_55_12</name>
    <dbReference type="NCBI Taxonomy" id="1798522"/>
    <lineage>
        <taxon>Bacteria</taxon>
        <taxon>Candidatus Kaiseribacteriota</taxon>
    </lineage>
</organism>
<protein>
    <recommendedName>
        <fullName evidence="5">DUF4190 domain-containing protein</fullName>
    </recommendedName>
</protein>
<dbReference type="AlphaFoldDB" id="A0A1F6EZU8"/>
<name>A0A1F6EZU8_9BACT</name>
<feature type="chain" id="PRO_5009524268" description="DUF4190 domain-containing protein" evidence="2">
    <location>
        <begin position="23"/>
        <end position="157"/>
    </location>
</feature>
<feature type="transmembrane region" description="Helical" evidence="1">
    <location>
        <begin position="77"/>
        <end position="102"/>
    </location>
</feature>
<sequence>MRLSIRICSLLALFLIPSFAFAQGFVQNTNTDYSIGYISNSGGFGSGFGGGYFGGGTCVGGTIVCIGETVLFIINAVLVPVLFAIAFIVFLYGIASAYIFSVGDPERVKTGHKLILWGLIGFAVMISIWGLVNIVANTFNLYGAPPPSIPLSPIRAI</sequence>
<keyword evidence="1" id="KW-1133">Transmembrane helix</keyword>
<evidence type="ECO:0008006" key="5">
    <source>
        <dbReference type="Google" id="ProtNLM"/>
    </source>
</evidence>
<keyword evidence="2" id="KW-0732">Signal</keyword>
<evidence type="ECO:0000313" key="4">
    <source>
        <dbReference type="Proteomes" id="UP000178919"/>
    </source>
</evidence>
<accession>A0A1F6EZU8</accession>
<keyword evidence="1" id="KW-0472">Membrane</keyword>
<keyword evidence="1" id="KW-0812">Transmembrane</keyword>
<dbReference type="EMBL" id="MFMJ01000028">
    <property type="protein sequence ID" value="OGG79154.1"/>
    <property type="molecule type" value="Genomic_DNA"/>
</dbReference>
<proteinExistence type="predicted"/>
<evidence type="ECO:0000256" key="2">
    <source>
        <dbReference type="SAM" id="SignalP"/>
    </source>
</evidence>
<reference evidence="3 4" key="1">
    <citation type="journal article" date="2016" name="Nat. Commun.">
        <title>Thousands of microbial genomes shed light on interconnected biogeochemical processes in an aquifer system.</title>
        <authorList>
            <person name="Anantharaman K."/>
            <person name="Brown C.T."/>
            <person name="Hug L.A."/>
            <person name="Sharon I."/>
            <person name="Castelle C.J."/>
            <person name="Probst A.J."/>
            <person name="Thomas B.C."/>
            <person name="Singh A."/>
            <person name="Wilkins M.J."/>
            <person name="Karaoz U."/>
            <person name="Brodie E.L."/>
            <person name="Williams K.H."/>
            <person name="Hubbard S.S."/>
            <person name="Banfield J.F."/>
        </authorList>
    </citation>
    <scope>NUCLEOTIDE SEQUENCE [LARGE SCALE GENOMIC DNA]</scope>
</reference>
<dbReference type="Proteomes" id="UP000178919">
    <property type="component" value="Unassembled WGS sequence"/>
</dbReference>
<comment type="caution">
    <text evidence="3">The sequence shown here is derived from an EMBL/GenBank/DDBJ whole genome shotgun (WGS) entry which is preliminary data.</text>
</comment>
<feature type="transmembrane region" description="Helical" evidence="1">
    <location>
        <begin position="114"/>
        <end position="136"/>
    </location>
</feature>